<gene>
    <name evidence="2" type="ORF">ACFPPA_11870</name>
</gene>
<protein>
    <recommendedName>
        <fullName evidence="4">DUF3828 domain-containing protein</fullName>
    </recommendedName>
</protein>
<comment type="caution">
    <text evidence="2">The sequence shown here is derived from an EMBL/GenBank/DDBJ whole genome shotgun (WGS) entry which is preliminary data.</text>
</comment>
<dbReference type="RefSeq" id="WP_377320094.1">
    <property type="nucleotide sequence ID" value="NZ_JBHSNF010000002.1"/>
</dbReference>
<accession>A0ABW0QP17</accession>
<organism evidence="2 3">
    <name type="scientific">Rhodanobacter ginsengisoli</name>
    <dbReference type="NCBI Taxonomy" id="418646"/>
    <lineage>
        <taxon>Bacteria</taxon>
        <taxon>Pseudomonadati</taxon>
        <taxon>Pseudomonadota</taxon>
        <taxon>Gammaproteobacteria</taxon>
        <taxon>Lysobacterales</taxon>
        <taxon>Rhodanobacteraceae</taxon>
        <taxon>Rhodanobacter</taxon>
    </lineage>
</organism>
<evidence type="ECO:0000313" key="3">
    <source>
        <dbReference type="Proteomes" id="UP001596114"/>
    </source>
</evidence>
<reference evidence="3" key="1">
    <citation type="journal article" date="2019" name="Int. J. Syst. Evol. Microbiol.">
        <title>The Global Catalogue of Microorganisms (GCM) 10K type strain sequencing project: providing services to taxonomists for standard genome sequencing and annotation.</title>
        <authorList>
            <consortium name="The Broad Institute Genomics Platform"/>
            <consortium name="The Broad Institute Genome Sequencing Center for Infectious Disease"/>
            <person name="Wu L."/>
            <person name="Ma J."/>
        </authorList>
    </citation>
    <scope>NUCLEOTIDE SEQUENCE [LARGE SCALE GENOMIC DNA]</scope>
    <source>
        <strain evidence="3">CGMCC 1.16619</strain>
    </source>
</reference>
<evidence type="ECO:0000313" key="2">
    <source>
        <dbReference type="EMBL" id="MFC5526430.1"/>
    </source>
</evidence>
<dbReference type="Proteomes" id="UP001596114">
    <property type="component" value="Unassembled WGS sequence"/>
</dbReference>
<dbReference type="EMBL" id="JBHSNF010000002">
    <property type="protein sequence ID" value="MFC5526430.1"/>
    <property type="molecule type" value="Genomic_DNA"/>
</dbReference>
<feature type="chain" id="PRO_5046832129" description="DUF3828 domain-containing protein" evidence="1">
    <location>
        <begin position="24"/>
        <end position="240"/>
    </location>
</feature>
<sequence>MKRNLGLFALGVAALVFTQGACAGVSYQEVANWNDRECNRFLDIVKASRIKDMTNKQLCDAITMPVTELLQSAQFKELDWTLDPTANVAEVAKSTIEASEPIDRRPQLEKSDDEWLREVMRLNAAHQVTVAYGRVQLVHKAYYVVQLTEKVCDASYNEYGPLPMFGFFSDANHLHGVPLYPPAGGQLVYYAGHPVAFVLQPEWVSVLRKHSLAVYIQYMVDNHDGSLSPGGKSCQIIIKK</sequence>
<evidence type="ECO:0008006" key="4">
    <source>
        <dbReference type="Google" id="ProtNLM"/>
    </source>
</evidence>
<feature type="signal peptide" evidence="1">
    <location>
        <begin position="1"/>
        <end position="23"/>
    </location>
</feature>
<keyword evidence="1" id="KW-0732">Signal</keyword>
<proteinExistence type="predicted"/>
<keyword evidence="3" id="KW-1185">Reference proteome</keyword>
<evidence type="ECO:0000256" key="1">
    <source>
        <dbReference type="SAM" id="SignalP"/>
    </source>
</evidence>
<name>A0ABW0QP17_9GAMM</name>